<evidence type="ECO:0000313" key="5">
    <source>
        <dbReference type="Proteomes" id="UP000001542"/>
    </source>
</evidence>
<dbReference type="InterPro" id="IPR036770">
    <property type="entry name" value="Ankyrin_rpt-contain_sf"/>
</dbReference>
<dbReference type="InterPro" id="IPR002110">
    <property type="entry name" value="Ankyrin_rpt"/>
</dbReference>
<dbReference type="Pfam" id="PF12796">
    <property type="entry name" value="Ank_2"/>
    <property type="match status" value="2"/>
</dbReference>
<dbReference type="STRING" id="5722.A2ER09"/>
<dbReference type="RefSeq" id="XP_001317122.1">
    <property type="nucleotide sequence ID" value="XM_001317087.1"/>
</dbReference>
<protein>
    <submittedName>
        <fullName evidence="4">Uncharacterized protein</fullName>
    </submittedName>
</protein>
<dbReference type="AlphaFoldDB" id="A2ER09"/>
<dbReference type="eggNOG" id="KOG0504">
    <property type="taxonomic scope" value="Eukaryota"/>
</dbReference>
<dbReference type="Pfam" id="PF13637">
    <property type="entry name" value="Ank_4"/>
    <property type="match status" value="2"/>
</dbReference>
<feature type="repeat" description="ANK" evidence="3">
    <location>
        <begin position="441"/>
        <end position="474"/>
    </location>
</feature>
<dbReference type="SMR" id="A2ER09"/>
<gene>
    <name evidence="4" type="ORF">TVAG_016710</name>
</gene>
<feature type="repeat" description="ANK" evidence="3">
    <location>
        <begin position="543"/>
        <end position="575"/>
    </location>
</feature>
<dbReference type="PRINTS" id="PR01415">
    <property type="entry name" value="ANKYRIN"/>
</dbReference>
<reference evidence="4" key="2">
    <citation type="journal article" date="2007" name="Science">
        <title>Draft genome sequence of the sexually transmitted pathogen Trichomonas vaginalis.</title>
        <authorList>
            <person name="Carlton J.M."/>
            <person name="Hirt R.P."/>
            <person name="Silva J.C."/>
            <person name="Delcher A.L."/>
            <person name="Schatz M."/>
            <person name="Zhao Q."/>
            <person name="Wortman J.R."/>
            <person name="Bidwell S.L."/>
            <person name="Alsmark U.C.M."/>
            <person name="Besteiro S."/>
            <person name="Sicheritz-Ponten T."/>
            <person name="Noel C.J."/>
            <person name="Dacks J.B."/>
            <person name="Foster P.G."/>
            <person name="Simillion C."/>
            <person name="Van de Peer Y."/>
            <person name="Miranda-Saavedra D."/>
            <person name="Barton G.J."/>
            <person name="Westrop G.D."/>
            <person name="Mueller S."/>
            <person name="Dessi D."/>
            <person name="Fiori P.L."/>
            <person name="Ren Q."/>
            <person name="Paulsen I."/>
            <person name="Zhang H."/>
            <person name="Bastida-Corcuera F.D."/>
            <person name="Simoes-Barbosa A."/>
            <person name="Brown M.T."/>
            <person name="Hayes R.D."/>
            <person name="Mukherjee M."/>
            <person name="Okumura C.Y."/>
            <person name="Schneider R."/>
            <person name="Smith A.J."/>
            <person name="Vanacova S."/>
            <person name="Villalvazo M."/>
            <person name="Haas B.J."/>
            <person name="Pertea M."/>
            <person name="Feldblyum T.V."/>
            <person name="Utterback T.R."/>
            <person name="Shu C.L."/>
            <person name="Osoegawa K."/>
            <person name="de Jong P.J."/>
            <person name="Hrdy I."/>
            <person name="Horvathova L."/>
            <person name="Zubacova Z."/>
            <person name="Dolezal P."/>
            <person name="Malik S.B."/>
            <person name="Logsdon J.M. Jr."/>
            <person name="Henze K."/>
            <person name="Gupta A."/>
            <person name="Wang C.C."/>
            <person name="Dunne R.L."/>
            <person name="Upcroft J.A."/>
            <person name="Upcroft P."/>
            <person name="White O."/>
            <person name="Salzberg S.L."/>
            <person name="Tang P."/>
            <person name="Chiu C.-H."/>
            <person name="Lee Y.-S."/>
            <person name="Embley T.M."/>
            <person name="Coombs G.H."/>
            <person name="Mottram J.C."/>
            <person name="Tachezy J."/>
            <person name="Fraser-Liggett C.M."/>
            <person name="Johnson P.J."/>
        </authorList>
    </citation>
    <scope>NUCLEOTIDE SEQUENCE [LARGE SCALE GENOMIC DNA]</scope>
    <source>
        <strain evidence="4">G3</strain>
    </source>
</reference>
<sequence>MSSSVERFHSLLENVKQTNITSSAQEIDELISADPNNQIYTFVKAVFNILPARYLSLEFYSTLIKQLHSFTNSDNKEFFKKQLIKHVSQSNNEIVSVFLIHLLRSSFLLSDDVFSILNEILNNSHKLSNDVFNQIILCITEGSSELSKENPNELETIYTQIQDRHHVIQSGLFQDENTPIFEDFFDYLTKIRSNRWIVPYDFPLKSIIDSLKTDDVVSLKSIVNSKSEADTKINPSILLAPPILGFSAPYVSLASFFGSIKCLEYLNNLGADLLQEDDEGRQPIQFALAGGNIECAQFLKNHSNLSFEGCLSISIEYLNRDGFNWLIQNISDLTYGLENSIDCPYHAAAKVNSIYFTNTLIEYSVPHMTKDDYDWTPLHIAASYDSIDVLKILLNLNGTDINVTDLDDDTALHCASKDGCIDALKVLLESNQINVNAFDRHNATPLHYAAMDNQVEAVKILIADQRTNINILDAYQHSPLQIAAIYGSAEAAEAIAADERVNPNTKDIEGNYAIHNAVTYGETNIVNAILSARNINLEVTNKDNVTAAELAAFQKKPEILKILVEKGANINSLRTTTVELAPKIRNIINQE</sequence>
<dbReference type="OMA" id="KANDHEV"/>
<dbReference type="PROSITE" id="PS50297">
    <property type="entry name" value="ANK_REP_REGION"/>
    <property type="match status" value="3"/>
</dbReference>
<proteinExistence type="predicted"/>
<dbReference type="KEGG" id="tva:4762764"/>
<dbReference type="InParanoid" id="A2ER09"/>
<dbReference type="Proteomes" id="UP000001542">
    <property type="component" value="Unassembled WGS sequence"/>
</dbReference>
<dbReference type="SUPFAM" id="SSF48403">
    <property type="entry name" value="Ankyrin repeat"/>
    <property type="match status" value="2"/>
</dbReference>
<dbReference type="PANTHER" id="PTHR24198">
    <property type="entry name" value="ANKYRIN REPEAT AND PROTEIN KINASE DOMAIN-CONTAINING PROTEIN"/>
    <property type="match status" value="1"/>
</dbReference>
<name>A2ER09_TRIV3</name>
<keyword evidence="1" id="KW-0677">Repeat</keyword>
<dbReference type="EMBL" id="DS113462">
    <property type="protein sequence ID" value="EAY04899.1"/>
    <property type="molecule type" value="Genomic_DNA"/>
</dbReference>
<evidence type="ECO:0000256" key="1">
    <source>
        <dbReference type="ARBA" id="ARBA00022737"/>
    </source>
</evidence>
<dbReference type="VEuPathDB" id="TrichDB:TVAGG3_0535290"/>
<evidence type="ECO:0000256" key="2">
    <source>
        <dbReference type="ARBA" id="ARBA00023043"/>
    </source>
</evidence>
<dbReference type="Gene3D" id="1.25.40.20">
    <property type="entry name" value="Ankyrin repeat-containing domain"/>
    <property type="match status" value="4"/>
</dbReference>
<reference evidence="4" key="1">
    <citation type="submission" date="2006-10" db="EMBL/GenBank/DDBJ databases">
        <authorList>
            <person name="Amadeo P."/>
            <person name="Zhao Q."/>
            <person name="Wortman J."/>
            <person name="Fraser-Liggett C."/>
            <person name="Carlton J."/>
        </authorList>
    </citation>
    <scope>NUCLEOTIDE SEQUENCE</scope>
    <source>
        <strain evidence="4">G3</strain>
    </source>
</reference>
<accession>A2ER09</accession>
<dbReference type="OrthoDB" id="19174at2759"/>
<keyword evidence="2 3" id="KW-0040">ANK repeat</keyword>
<evidence type="ECO:0000256" key="3">
    <source>
        <dbReference type="PROSITE-ProRule" id="PRU00023"/>
    </source>
</evidence>
<dbReference type="PROSITE" id="PS50088">
    <property type="entry name" value="ANK_REPEAT"/>
    <property type="match status" value="3"/>
</dbReference>
<keyword evidence="5" id="KW-1185">Reference proteome</keyword>
<feature type="repeat" description="ANK" evidence="3">
    <location>
        <begin position="373"/>
        <end position="406"/>
    </location>
</feature>
<organism evidence="4 5">
    <name type="scientific">Trichomonas vaginalis (strain ATCC PRA-98 / G3)</name>
    <dbReference type="NCBI Taxonomy" id="412133"/>
    <lineage>
        <taxon>Eukaryota</taxon>
        <taxon>Metamonada</taxon>
        <taxon>Parabasalia</taxon>
        <taxon>Trichomonadida</taxon>
        <taxon>Trichomonadidae</taxon>
        <taxon>Trichomonas</taxon>
    </lineage>
</organism>
<dbReference type="VEuPathDB" id="TrichDB:TVAG_016710"/>
<dbReference type="PANTHER" id="PTHR24198:SF165">
    <property type="entry name" value="ANKYRIN REPEAT-CONTAINING PROTEIN-RELATED"/>
    <property type="match status" value="1"/>
</dbReference>
<evidence type="ECO:0000313" key="4">
    <source>
        <dbReference type="EMBL" id="EAY04899.1"/>
    </source>
</evidence>
<dbReference type="SMART" id="SM00248">
    <property type="entry name" value="ANK"/>
    <property type="match status" value="7"/>
</dbReference>